<dbReference type="RefSeq" id="WP_048597933.1">
    <property type="nucleotide sequence ID" value="NZ_CATOUV010000001.1"/>
</dbReference>
<evidence type="ECO:0000313" key="1">
    <source>
        <dbReference type="EMBL" id="MEL0565346.1"/>
    </source>
</evidence>
<reference evidence="1 2" key="1">
    <citation type="submission" date="2024-04" db="EMBL/GenBank/DDBJ databases">
        <title>Three lactobacilli isolated from voided urine samples from females with type 2 diabetes.</title>
        <authorList>
            <person name="Kula A."/>
            <person name="Stegman N."/>
            <person name="Putonti C."/>
        </authorList>
    </citation>
    <scope>NUCLEOTIDE SEQUENCE [LARGE SCALE GENOMIC DNA]</scope>
    <source>
        <strain evidence="1 2">1855</strain>
    </source>
</reference>
<sequence>MENIVFVKRFSQLNAEEKVNKLLQKGWKLLYVGSIDNSPMSDLPGRAIVYVVGATQEQFDNYHKTQNNYF</sequence>
<gene>
    <name evidence="1" type="ORF">AAC431_05330</name>
</gene>
<protein>
    <recommendedName>
        <fullName evidence="3">DUF1737 domain-containing protein</fullName>
    </recommendedName>
</protein>
<comment type="caution">
    <text evidence="1">The sequence shown here is derived from an EMBL/GenBank/DDBJ whole genome shotgun (WGS) entry which is preliminary data.</text>
</comment>
<organism evidence="1 2">
    <name type="scientific">Lactobacillus jensenii</name>
    <dbReference type="NCBI Taxonomy" id="109790"/>
    <lineage>
        <taxon>Bacteria</taxon>
        <taxon>Bacillati</taxon>
        <taxon>Bacillota</taxon>
        <taxon>Bacilli</taxon>
        <taxon>Lactobacillales</taxon>
        <taxon>Lactobacillaceae</taxon>
        <taxon>Lactobacillus</taxon>
    </lineage>
</organism>
<dbReference type="GeneID" id="31743056"/>
<evidence type="ECO:0000313" key="2">
    <source>
        <dbReference type="Proteomes" id="UP001385848"/>
    </source>
</evidence>
<evidence type="ECO:0008006" key="3">
    <source>
        <dbReference type="Google" id="ProtNLM"/>
    </source>
</evidence>
<dbReference type="EMBL" id="JBBVUL010000008">
    <property type="protein sequence ID" value="MEL0565346.1"/>
    <property type="molecule type" value="Genomic_DNA"/>
</dbReference>
<keyword evidence="2" id="KW-1185">Reference proteome</keyword>
<proteinExistence type="predicted"/>
<name>A0ABU9FJS2_LACJE</name>
<accession>A0ABU9FJS2</accession>
<dbReference type="Proteomes" id="UP001385848">
    <property type="component" value="Unassembled WGS sequence"/>
</dbReference>